<reference evidence="2" key="1">
    <citation type="submission" date="2016-10" db="EMBL/GenBank/DDBJ databases">
        <authorList>
            <person name="Varghese N."/>
            <person name="Submissions S."/>
        </authorList>
    </citation>
    <scope>NUCLEOTIDE SEQUENCE [LARGE SCALE GENOMIC DNA]</scope>
    <source>
        <strain evidence="2">DSM 25055</strain>
    </source>
</reference>
<dbReference type="EMBL" id="FOFD01000001">
    <property type="protein sequence ID" value="SEP95551.1"/>
    <property type="molecule type" value="Genomic_DNA"/>
</dbReference>
<gene>
    <name evidence="1" type="ORF">SAMN04489841_0938</name>
</gene>
<dbReference type="RefSeq" id="WP_090614867.1">
    <property type="nucleotide sequence ID" value="NZ_FOFD01000001.1"/>
</dbReference>
<evidence type="ECO:0000313" key="1">
    <source>
        <dbReference type="EMBL" id="SEP95551.1"/>
    </source>
</evidence>
<name>A0A1H9C3K8_9EURY</name>
<evidence type="ECO:0000313" key="2">
    <source>
        <dbReference type="Proteomes" id="UP000199114"/>
    </source>
</evidence>
<dbReference type="AlphaFoldDB" id="A0A1H9C3K8"/>
<keyword evidence="2" id="KW-1185">Reference proteome</keyword>
<accession>A0A1H9C3K8</accession>
<sequence>MATLPANGPKDVPHQWDRVFTVLSAEPRRRLVDALLDAPAGEAVPLPDAALAPNGATDADRLEHRLHHSHLPLLEETGLVQWERDPFRAYRGPDFEAVGVVLESLYANADEIPDRLVAGCQALERERSGDHSGGRLRG</sequence>
<protein>
    <submittedName>
        <fullName evidence="1">Uncharacterized protein</fullName>
    </submittedName>
</protein>
<dbReference type="Proteomes" id="UP000199114">
    <property type="component" value="Unassembled WGS sequence"/>
</dbReference>
<organism evidence="1 2">
    <name type="scientific">Natrinema salaciae</name>
    <dbReference type="NCBI Taxonomy" id="1186196"/>
    <lineage>
        <taxon>Archaea</taxon>
        <taxon>Methanobacteriati</taxon>
        <taxon>Methanobacteriota</taxon>
        <taxon>Stenosarchaea group</taxon>
        <taxon>Halobacteria</taxon>
        <taxon>Halobacteriales</taxon>
        <taxon>Natrialbaceae</taxon>
        <taxon>Natrinema</taxon>
    </lineage>
</organism>
<proteinExistence type="predicted"/>
<dbReference type="STRING" id="1186196.SAMN04489841_0938"/>
<dbReference type="OrthoDB" id="247722at2157"/>